<dbReference type="RefSeq" id="WP_183698032.1">
    <property type="nucleotide sequence ID" value="NZ_JACICA010000017.1"/>
</dbReference>
<dbReference type="InterPro" id="IPR017853">
    <property type="entry name" value="GH"/>
</dbReference>
<evidence type="ECO:0000259" key="2">
    <source>
        <dbReference type="SMART" id="SM00642"/>
    </source>
</evidence>
<dbReference type="AlphaFoldDB" id="A0A7W5ULA9"/>
<accession>A0A7W5ULA9</accession>
<evidence type="ECO:0000256" key="1">
    <source>
        <dbReference type="SAM" id="SignalP"/>
    </source>
</evidence>
<dbReference type="PANTHER" id="PTHR10357:SF205">
    <property type="entry name" value="O-GLYCOSYL HYDROLASE FAMILY 13"/>
    <property type="match status" value="1"/>
</dbReference>
<gene>
    <name evidence="3" type="ORF">FHS60_002094</name>
</gene>
<organism evidence="3 4">
    <name type="scientific">Alloprevotella rava</name>
    <dbReference type="NCBI Taxonomy" id="671218"/>
    <lineage>
        <taxon>Bacteria</taxon>
        <taxon>Pseudomonadati</taxon>
        <taxon>Bacteroidota</taxon>
        <taxon>Bacteroidia</taxon>
        <taxon>Bacteroidales</taxon>
        <taxon>Prevotellaceae</taxon>
        <taxon>Alloprevotella</taxon>
    </lineage>
</organism>
<evidence type="ECO:0000313" key="3">
    <source>
        <dbReference type="EMBL" id="MBB3703603.1"/>
    </source>
</evidence>
<dbReference type="Pfam" id="PF00128">
    <property type="entry name" value="Alpha-amylase"/>
    <property type="match status" value="1"/>
</dbReference>
<keyword evidence="3" id="KW-0378">Hydrolase</keyword>
<dbReference type="InterPro" id="IPR006047">
    <property type="entry name" value="GH13_cat_dom"/>
</dbReference>
<dbReference type="SMART" id="SM00642">
    <property type="entry name" value="Aamy"/>
    <property type="match status" value="1"/>
</dbReference>
<name>A0A7W5ULA9_9BACT</name>
<proteinExistence type="predicted"/>
<protein>
    <submittedName>
        <fullName evidence="3">Glycosidase</fullName>
    </submittedName>
</protein>
<reference evidence="3 4" key="1">
    <citation type="submission" date="2020-08" db="EMBL/GenBank/DDBJ databases">
        <title>Genomic Encyclopedia of Type Strains, Phase IV (KMG-IV): sequencing the most valuable type-strain genomes for metagenomic binning, comparative biology and taxonomic classification.</title>
        <authorList>
            <person name="Goeker M."/>
        </authorList>
    </citation>
    <scope>NUCLEOTIDE SEQUENCE [LARGE SCALE GENOMIC DNA]</scope>
    <source>
        <strain evidence="3 4">DSM 22548</strain>
    </source>
</reference>
<dbReference type="Gene3D" id="3.20.20.80">
    <property type="entry name" value="Glycosidases"/>
    <property type="match status" value="2"/>
</dbReference>
<dbReference type="CDD" id="cd11349">
    <property type="entry name" value="AmyAc_3"/>
    <property type="match status" value="1"/>
</dbReference>
<comment type="caution">
    <text evidence="3">The sequence shown here is derived from an EMBL/GenBank/DDBJ whole genome shotgun (WGS) entry which is preliminary data.</text>
</comment>
<sequence length="570" mass="64521">MKLLCALALAVPLSVMSQERITIYQVLPRLYGNTVTLNKNNGTLAENGCGKMNDFDARRLKRIKDMGFTHIWYTGLIEHATKTDYSAFGIARDNTEVVKGNAGSPYAIKDYYDIDPDLAVNISNRMNEFKQLVERTHKAGLRMIMDFVPNHVARQYHSDCQPTGIKDLGETDNTSLAFSAQNNFYYIPNEPLHLDRISGNNNSYTEIPARVSGNDVFSAWPGVNDWYETIKLNYGVDYQNGRSTHFSPIPDTWKKMTDILLFWAAKGIDGFRCDMAEMVPVEFWHHAIARVKQEYPKVTFIAEIYNPEEYRNYIHVGGFDYLYDKVGLYDTLRSVVREENSATAITHCWQATDDIQDHMLHFLENHDEQRIASPFFAGNAEKALPALVVSATLDKAPVMIYAGQEIGENGMGNEGFSGEDGRTTIFDYWGVPSYQKLTRGIKYLDKNEAKLYAFYRSIVKIINSSEAIREGKKFDLMYVNDSSENFDPHRTFAMLRSTGKETALIVANFADTEKKICINIPSAAFEYLGIKPQTKKAKELISGKTQTLTLNTTAPTRVRISAHSAVILTF</sequence>
<feature type="signal peptide" evidence="1">
    <location>
        <begin position="1"/>
        <end position="17"/>
    </location>
</feature>
<dbReference type="SUPFAM" id="SSF51445">
    <property type="entry name" value="(Trans)glycosidases"/>
    <property type="match status" value="1"/>
</dbReference>
<dbReference type="GO" id="GO:0004556">
    <property type="term" value="F:alpha-amylase activity"/>
    <property type="evidence" value="ECO:0007669"/>
    <property type="project" value="TreeGrafter"/>
</dbReference>
<dbReference type="Proteomes" id="UP000541425">
    <property type="component" value="Unassembled WGS sequence"/>
</dbReference>
<dbReference type="EMBL" id="JACICA010000017">
    <property type="protein sequence ID" value="MBB3703603.1"/>
    <property type="molecule type" value="Genomic_DNA"/>
</dbReference>
<feature type="domain" description="Glycosyl hydrolase family 13 catalytic" evidence="2">
    <location>
        <begin position="25"/>
        <end position="462"/>
    </location>
</feature>
<dbReference type="GO" id="GO:0009313">
    <property type="term" value="P:oligosaccharide catabolic process"/>
    <property type="evidence" value="ECO:0007669"/>
    <property type="project" value="TreeGrafter"/>
</dbReference>
<keyword evidence="3" id="KW-0326">Glycosidase</keyword>
<evidence type="ECO:0000313" key="4">
    <source>
        <dbReference type="Proteomes" id="UP000541425"/>
    </source>
</evidence>
<dbReference type="PANTHER" id="PTHR10357">
    <property type="entry name" value="ALPHA-AMYLASE FAMILY MEMBER"/>
    <property type="match status" value="1"/>
</dbReference>
<keyword evidence="1" id="KW-0732">Signal</keyword>
<feature type="chain" id="PRO_5030936138" evidence="1">
    <location>
        <begin position="18"/>
        <end position="570"/>
    </location>
</feature>